<comment type="caution">
    <text evidence="2">The sequence shown here is derived from an EMBL/GenBank/DDBJ whole genome shotgun (WGS) entry which is preliminary data.</text>
</comment>
<keyword evidence="1" id="KW-0812">Transmembrane</keyword>
<proteinExistence type="predicted"/>
<organism evidence="2 3">
    <name type="scientific">Colocasia esculenta</name>
    <name type="common">Wild taro</name>
    <name type="synonym">Arum esculentum</name>
    <dbReference type="NCBI Taxonomy" id="4460"/>
    <lineage>
        <taxon>Eukaryota</taxon>
        <taxon>Viridiplantae</taxon>
        <taxon>Streptophyta</taxon>
        <taxon>Embryophyta</taxon>
        <taxon>Tracheophyta</taxon>
        <taxon>Spermatophyta</taxon>
        <taxon>Magnoliopsida</taxon>
        <taxon>Liliopsida</taxon>
        <taxon>Araceae</taxon>
        <taxon>Aroideae</taxon>
        <taxon>Colocasieae</taxon>
        <taxon>Colocasia</taxon>
    </lineage>
</organism>
<keyword evidence="3" id="KW-1185">Reference proteome</keyword>
<evidence type="ECO:0000313" key="2">
    <source>
        <dbReference type="EMBL" id="MQM16002.1"/>
    </source>
</evidence>
<keyword evidence="1" id="KW-0472">Membrane</keyword>
<accession>A0A843X9J8</accession>
<evidence type="ECO:0000313" key="3">
    <source>
        <dbReference type="Proteomes" id="UP000652761"/>
    </source>
</evidence>
<name>A0A843X9J8_COLES</name>
<feature type="transmembrane region" description="Helical" evidence="1">
    <location>
        <begin position="28"/>
        <end position="47"/>
    </location>
</feature>
<reference evidence="2" key="1">
    <citation type="submission" date="2017-07" db="EMBL/GenBank/DDBJ databases">
        <title>Taro Niue Genome Assembly and Annotation.</title>
        <authorList>
            <person name="Atibalentja N."/>
            <person name="Keating K."/>
            <person name="Fields C.J."/>
        </authorList>
    </citation>
    <scope>NUCLEOTIDE SEQUENCE</scope>
    <source>
        <strain evidence="2">Niue_2</strain>
        <tissue evidence="2">Leaf</tissue>
    </source>
</reference>
<keyword evidence="1" id="KW-1133">Transmembrane helix</keyword>
<dbReference type="AlphaFoldDB" id="A0A843X9J8"/>
<protein>
    <submittedName>
        <fullName evidence="2">Uncharacterized protein</fullName>
    </submittedName>
</protein>
<dbReference type="EMBL" id="NMUH01006786">
    <property type="protein sequence ID" value="MQM16002.1"/>
    <property type="molecule type" value="Genomic_DNA"/>
</dbReference>
<dbReference type="Proteomes" id="UP000652761">
    <property type="component" value="Unassembled WGS sequence"/>
</dbReference>
<sequence length="66" mass="7413">MVLLCRADPSHLGAHRFKIEGCAPFPPLALSFPFFFLLPLSSSLVFFDGETSQQRQGTRWAEETGR</sequence>
<evidence type="ECO:0000256" key="1">
    <source>
        <dbReference type="SAM" id="Phobius"/>
    </source>
</evidence>
<gene>
    <name evidence="2" type="ORF">Taro_048955</name>
</gene>